<comment type="function">
    <text evidence="4">Binds specifically to cytosolic chaperonin (c-CPN) and transfers target proteins to it. Binds to nascent polypeptide chain and promotes folding in an environment in which there are many competing pathways for nonnative proteins.</text>
</comment>
<dbReference type="GO" id="GO:0016272">
    <property type="term" value="C:prefoldin complex"/>
    <property type="evidence" value="ECO:0007669"/>
    <property type="project" value="InterPro"/>
</dbReference>
<dbReference type="EMBL" id="JALNTZ010001235">
    <property type="protein sequence ID" value="KAJ3626941.1"/>
    <property type="molecule type" value="Genomic_DNA"/>
</dbReference>
<evidence type="ECO:0000256" key="1">
    <source>
        <dbReference type="ARBA" id="ARBA00008045"/>
    </source>
</evidence>
<evidence type="ECO:0000313" key="7">
    <source>
        <dbReference type="Proteomes" id="UP001168821"/>
    </source>
</evidence>
<sequence length="122" mass="14297">MTEKLDQREIVERFQAMCNQQTQLSSKLAELEAERAEHELVLETLEKTPDSRKCFRLIGGVLIERTVKEVFPAVKQNESNLCKIIGELQEELNKIIIDISEYKQKYNIMTQEEYLARPRQVV</sequence>
<evidence type="ECO:0000256" key="5">
    <source>
        <dbReference type="SAM" id="Coils"/>
    </source>
</evidence>
<dbReference type="Pfam" id="PF01920">
    <property type="entry name" value="Prefoldin_2"/>
    <property type="match status" value="1"/>
</dbReference>
<evidence type="ECO:0000256" key="3">
    <source>
        <dbReference type="ARBA" id="ARBA00023186"/>
    </source>
</evidence>
<dbReference type="InterPro" id="IPR002777">
    <property type="entry name" value="PFD_beta-like"/>
</dbReference>
<dbReference type="SUPFAM" id="SSF46579">
    <property type="entry name" value="Prefoldin"/>
    <property type="match status" value="1"/>
</dbReference>
<dbReference type="GO" id="GO:0006457">
    <property type="term" value="P:protein folding"/>
    <property type="evidence" value="ECO:0007669"/>
    <property type="project" value="InterPro"/>
</dbReference>
<evidence type="ECO:0000313" key="6">
    <source>
        <dbReference type="EMBL" id="KAJ3626941.1"/>
    </source>
</evidence>
<dbReference type="InterPro" id="IPR009053">
    <property type="entry name" value="Prefoldin"/>
</dbReference>
<feature type="coiled-coil region" evidence="5">
    <location>
        <begin position="14"/>
        <end position="48"/>
    </location>
</feature>
<reference evidence="6" key="1">
    <citation type="journal article" date="2023" name="G3 (Bethesda)">
        <title>Whole genome assemblies of Zophobas morio and Tenebrio molitor.</title>
        <authorList>
            <person name="Kaur S."/>
            <person name="Stinson S.A."/>
            <person name="diCenzo G.C."/>
        </authorList>
    </citation>
    <scope>NUCLEOTIDE SEQUENCE</scope>
    <source>
        <strain evidence="6">QUZm001</strain>
    </source>
</reference>
<protein>
    <recommendedName>
        <fullName evidence="8">Prefoldin subunit 2</fullName>
    </recommendedName>
</protein>
<dbReference type="Proteomes" id="UP001168821">
    <property type="component" value="Unassembled WGS sequence"/>
</dbReference>
<keyword evidence="5" id="KW-0175">Coiled coil</keyword>
<evidence type="ECO:0000256" key="2">
    <source>
        <dbReference type="ARBA" id="ARBA00011695"/>
    </source>
</evidence>
<comment type="caution">
    <text evidence="6">The sequence shown here is derived from an EMBL/GenBank/DDBJ whole genome shotgun (WGS) entry which is preliminary data.</text>
</comment>
<dbReference type="Gene3D" id="1.10.287.370">
    <property type="match status" value="1"/>
</dbReference>
<proteinExistence type="inferred from homology"/>
<name>A0AA38HN34_9CUCU</name>
<dbReference type="AlphaFoldDB" id="A0AA38HN34"/>
<gene>
    <name evidence="6" type="ORF">Zmor_004119</name>
</gene>
<evidence type="ECO:0000256" key="4">
    <source>
        <dbReference type="ARBA" id="ARBA00024667"/>
    </source>
</evidence>
<dbReference type="GO" id="GO:0051082">
    <property type="term" value="F:unfolded protein binding"/>
    <property type="evidence" value="ECO:0007669"/>
    <property type="project" value="InterPro"/>
</dbReference>
<accession>A0AA38HN34</accession>
<dbReference type="InterPro" id="IPR027235">
    <property type="entry name" value="PFD2"/>
</dbReference>
<comment type="subunit">
    <text evidence="2">Heterohexamer of two PFD-alpha type and four PFD-beta type subunits.</text>
</comment>
<dbReference type="FunFam" id="1.10.287.370:FF:000002">
    <property type="entry name" value="Prefoldin subunit 2"/>
    <property type="match status" value="1"/>
</dbReference>
<organism evidence="6 7">
    <name type="scientific">Zophobas morio</name>
    <dbReference type="NCBI Taxonomy" id="2755281"/>
    <lineage>
        <taxon>Eukaryota</taxon>
        <taxon>Metazoa</taxon>
        <taxon>Ecdysozoa</taxon>
        <taxon>Arthropoda</taxon>
        <taxon>Hexapoda</taxon>
        <taxon>Insecta</taxon>
        <taxon>Pterygota</taxon>
        <taxon>Neoptera</taxon>
        <taxon>Endopterygota</taxon>
        <taxon>Coleoptera</taxon>
        <taxon>Polyphaga</taxon>
        <taxon>Cucujiformia</taxon>
        <taxon>Tenebrionidae</taxon>
        <taxon>Zophobas</taxon>
    </lineage>
</organism>
<keyword evidence="7" id="KW-1185">Reference proteome</keyword>
<dbReference type="PANTHER" id="PTHR13303">
    <property type="entry name" value="PREFOLDIN SUBUNIT 2"/>
    <property type="match status" value="1"/>
</dbReference>
<evidence type="ECO:0008006" key="8">
    <source>
        <dbReference type="Google" id="ProtNLM"/>
    </source>
</evidence>
<dbReference type="CDD" id="cd23163">
    <property type="entry name" value="Prefoldin_2"/>
    <property type="match status" value="1"/>
</dbReference>
<comment type="similarity">
    <text evidence="1">Belongs to the prefoldin subunit beta family.</text>
</comment>
<keyword evidence="3" id="KW-0143">Chaperone</keyword>